<proteinExistence type="predicted"/>
<dbReference type="EMBL" id="CR626927">
    <property type="protein sequence ID" value="CAH08110.1"/>
    <property type="molecule type" value="Genomic_DNA"/>
</dbReference>
<dbReference type="RefSeq" id="WP_005806145.1">
    <property type="nucleotide sequence ID" value="NC_003228.3"/>
</dbReference>
<dbReference type="GeneID" id="92940679"/>
<name>Q5LCQ4_BACFN</name>
<reference evidence="1 2" key="1">
    <citation type="journal article" date="2005" name="Science">
        <title>Extensive DNA inversions in the B. fragilis genome control variable gene expression.</title>
        <authorList>
            <person name="Cerdeno-Tarraga A.M."/>
            <person name="Patrick S."/>
            <person name="Crosmann L."/>
            <person name="Blakely G."/>
            <person name="Abratt V."/>
            <person name="Lennard N."/>
            <person name="Duerden B."/>
            <person name="Poxton I."/>
            <person name="Harris B."/>
            <person name="Quail M.A."/>
            <person name="Barron A."/>
            <person name="Clarck L."/>
            <person name="Corton C."/>
            <person name="Doggett J."/>
            <person name="Holden M.T.G."/>
            <person name="Larke N."/>
            <person name="Line A."/>
            <person name="Lord A."/>
            <person name="Norbertczak H."/>
            <person name="Ormond D."/>
            <person name="Price C."/>
            <person name="Rabbinowitsch E."/>
            <person name="Woodward J."/>
            <person name="Barrel B.G."/>
            <person name="Parkhill J."/>
        </authorList>
    </citation>
    <scope>NUCLEOTIDE SEQUENCE [LARGE SCALE GENOMIC DNA]</scope>
    <source>
        <strain evidence="2">ATCC 25285 / DSM 2151 / CCUG 4856 / JCM 11019 / LMG 10263 / NCTC 9343 / Onslow / VPI 2553 / EN-2</strain>
    </source>
</reference>
<evidence type="ECO:0000313" key="2">
    <source>
        <dbReference type="Proteomes" id="UP000006731"/>
    </source>
</evidence>
<dbReference type="Proteomes" id="UP000006731">
    <property type="component" value="Chromosome"/>
</dbReference>
<dbReference type="HOGENOM" id="CLU_2986964_0_0_10"/>
<accession>Q5LCQ4</accession>
<accession>A0A380Z002</accession>
<organism evidence="1 2">
    <name type="scientific">Bacteroides fragilis (strain ATCC 25285 / DSM 2151 / CCUG 4856 / JCM 11019 / LMG 10263 / NCTC 9343 / Onslow / VPI 2553 / EN-2)</name>
    <dbReference type="NCBI Taxonomy" id="272559"/>
    <lineage>
        <taxon>Bacteria</taxon>
        <taxon>Pseudomonadati</taxon>
        <taxon>Bacteroidota</taxon>
        <taxon>Bacteroidia</taxon>
        <taxon>Bacteroidales</taxon>
        <taxon>Bacteroidaceae</taxon>
        <taxon>Bacteroides</taxon>
    </lineage>
</organism>
<sequence>MKTKFVKETDRKGTYIIEGSSDGRFFNIKRFICQVQKQETEKETQELADFILSKLNS</sequence>
<dbReference type="AlphaFoldDB" id="Q5LCQ4"/>
<protein>
    <submittedName>
        <fullName evidence="1">Uncharacterized protein</fullName>
    </submittedName>
</protein>
<dbReference type="PaxDb" id="272559-BF9343_2329"/>
<gene>
    <name evidence="1" type="ORF">BF9343_2329</name>
</gene>
<evidence type="ECO:0000313" key="1">
    <source>
        <dbReference type="EMBL" id="CAH08110.1"/>
    </source>
</evidence>
<keyword evidence="2" id="KW-1185">Reference proteome</keyword>
<dbReference type="KEGG" id="bfs:BF9343_2329"/>